<feature type="region of interest" description="Disordered" evidence="1">
    <location>
        <begin position="18"/>
        <end position="81"/>
    </location>
</feature>
<evidence type="ECO:0000313" key="3">
    <source>
        <dbReference type="Proteomes" id="UP001304243"/>
    </source>
</evidence>
<evidence type="ECO:0000256" key="1">
    <source>
        <dbReference type="SAM" id="MobiDB-lite"/>
    </source>
</evidence>
<keyword evidence="3" id="KW-1185">Reference proteome</keyword>
<accession>A0AAN7DMV1</accession>
<reference evidence="2 3" key="1">
    <citation type="submission" date="2022-11" db="EMBL/GenBank/DDBJ databases">
        <title>Mucor velutinosus strain NIH1002 WGS.</title>
        <authorList>
            <person name="Subramanian P."/>
            <person name="Mullikin J.C."/>
            <person name="Segre J.A."/>
            <person name="Zelazny A.M."/>
        </authorList>
    </citation>
    <scope>NUCLEOTIDE SEQUENCE [LARGE SCALE GENOMIC DNA]</scope>
    <source>
        <strain evidence="2 3">NIH1002</strain>
    </source>
</reference>
<proteinExistence type="predicted"/>
<comment type="caution">
    <text evidence="2">The sequence shown here is derived from an EMBL/GenBank/DDBJ whole genome shotgun (WGS) entry which is preliminary data.</text>
</comment>
<feature type="compositionally biased region" description="Polar residues" evidence="1">
    <location>
        <begin position="31"/>
        <end position="40"/>
    </location>
</feature>
<feature type="compositionally biased region" description="Polar residues" evidence="1">
    <location>
        <begin position="53"/>
        <end position="76"/>
    </location>
</feature>
<dbReference type="AlphaFoldDB" id="A0AAN7DMV1"/>
<dbReference type="EMBL" id="JASEJX010000013">
    <property type="protein sequence ID" value="KAK4517590.1"/>
    <property type="molecule type" value="Genomic_DNA"/>
</dbReference>
<gene>
    <name evidence="2" type="ORF">ATC70_000930</name>
</gene>
<dbReference type="Proteomes" id="UP001304243">
    <property type="component" value="Unassembled WGS sequence"/>
</dbReference>
<dbReference type="GeneID" id="89944632"/>
<protein>
    <submittedName>
        <fullName evidence="2">Uncharacterized protein</fullName>
    </submittedName>
</protein>
<name>A0AAN7DMV1_9FUNG</name>
<evidence type="ECO:0000313" key="2">
    <source>
        <dbReference type="EMBL" id="KAK4517590.1"/>
    </source>
</evidence>
<organism evidence="2 3">
    <name type="scientific">Mucor velutinosus</name>
    <dbReference type="NCBI Taxonomy" id="708070"/>
    <lineage>
        <taxon>Eukaryota</taxon>
        <taxon>Fungi</taxon>
        <taxon>Fungi incertae sedis</taxon>
        <taxon>Mucoromycota</taxon>
        <taxon>Mucoromycotina</taxon>
        <taxon>Mucoromycetes</taxon>
        <taxon>Mucorales</taxon>
        <taxon>Mucorineae</taxon>
        <taxon>Mucoraceae</taxon>
        <taxon>Mucor</taxon>
    </lineage>
</organism>
<sequence>MADTANTATVDAITSTTSTTADNSTAPVDGNVSTNNTSTIPGKVEAKADQAIGSANESVGNAAGSNNLKGQGIQQNAEEHGKETANNVAGFFHKMTNEVQGTFKGLFNAFSGSNKKIMSCTRPCHLADRNKIKMASSFGKPKPANCDV</sequence>
<dbReference type="RefSeq" id="XP_064684256.1">
    <property type="nucleotide sequence ID" value="XM_064820336.1"/>
</dbReference>